<reference evidence="1" key="1">
    <citation type="submission" date="2020-04" db="EMBL/GenBank/DDBJ databases">
        <authorList>
            <person name="Alioto T."/>
            <person name="Alioto T."/>
            <person name="Gomez Garrido J."/>
        </authorList>
    </citation>
    <scope>NUCLEOTIDE SEQUENCE</scope>
    <source>
        <strain evidence="1">A484AB</strain>
    </source>
</reference>
<dbReference type="Proteomes" id="UP001152795">
    <property type="component" value="Unassembled WGS sequence"/>
</dbReference>
<dbReference type="AlphaFoldDB" id="A0A7D9IV97"/>
<proteinExistence type="predicted"/>
<gene>
    <name evidence="1" type="ORF">PACLA_8A021153</name>
</gene>
<keyword evidence="2" id="KW-1185">Reference proteome</keyword>
<protein>
    <submittedName>
        <fullName evidence="1">Uncharacterized protein</fullName>
    </submittedName>
</protein>
<organism evidence="1 2">
    <name type="scientific">Paramuricea clavata</name>
    <name type="common">Red gorgonian</name>
    <name type="synonym">Violescent sea-whip</name>
    <dbReference type="NCBI Taxonomy" id="317549"/>
    <lineage>
        <taxon>Eukaryota</taxon>
        <taxon>Metazoa</taxon>
        <taxon>Cnidaria</taxon>
        <taxon>Anthozoa</taxon>
        <taxon>Octocorallia</taxon>
        <taxon>Malacalcyonacea</taxon>
        <taxon>Plexauridae</taxon>
        <taxon>Paramuricea</taxon>
    </lineage>
</organism>
<evidence type="ECO:0000313" key="2">
    <source>
        <dbReference type="Proteomes" id="UP001152795"/>
    </source>
</evidence>
<evidence type="ECO:0000313" key="1">
    <source>
        <dbReference type="EMBL" id="CAB4017896.1"/>
    </source>
</evidence>
<name>A0A7D9IV97_PARCT</name>
<comment type="caution">
    <text evidence="1">The sequence shown here is derived from an EMBL/GenBank/DDBJ whole genome shotgun (WGS) entry which is preliminary data.</text>
</comment>
<feature type="non-terminal residue" evidence="1">
    <location>
        <position position="1"/>
    </location>
</feature>
<accession>A0A7D9IV97</accession>
<dbReference type="EMBL" id="CACRXK020009760">
    <property type="protein sequence ID" value="CAB4017896.1"/>
    <property type="molecule type" value="Genomic_DNA"/>
</dbReference>
<sequence>AVVGDCPNPGGRDHWIDVASSGIVIEDKSSSSTLNHLGLVDVPLGVSDPDCRNILKLWTDKTGIRS</sequence>